<evidence type="ECO:0000256" key="1">
    <source>
        <dbReference type="ARBA" id="ARBA00001946"/>
    </source>
</evidence>
<dbReference type="GO" id="GO:0008299">
    <property type="term" value="P:isoprenoid biosynthetic process"/>
    <property type="evidence" value="ECO:0007669"/>
    <property type="project" value="InterPro"/>
</dbReference>
<dbReference type="PROSITE" id="PS00723">
    <property type="entry name" value="POLYPRENYL_SYNTHASE_1"/>
    <property type="match status" value="1"/>
</dbReference>
<evidence type="ECO:0000256" key="7">
    <source>
        <dbReference type="SAM" id="MobiDB-lite"/>
    </source>
</evidence>
<evidence type="ECO:0000256" key="5">
    <source>
        <dbReference type="ARBA" id="ARBA00022842"/>
    </source>
</evidence>
<comment type="cofactor">
    <cofactor evidence="1">
        <name>Mg(2+)</name>
        <dbReference type="ChEBI" id="CHEBI:18420"/>
    </cofactor>
</comment>
<keyword evidence="4" id="KW-0479">Metal-binding</keyword>
<reference evidence="9" key="1">
    <citation type="submission" date="2019-11" db="EMBL/GenBank/DDBJ databases">
        <title>The complete genome sequence of Saccharopolyspora sp. E2A.</title>
        <authorList>
            <person name="Zhang G."/>
        </authorList>
    </citation>
    <scope>NUCLEOTIDE SEQUENCE [LARGE SCALE GENOMIC DNA]</scope>
    <source>
        <strain evidence="9">E2A</strain>
    </source>
</reference>
<dbReference type="GO" id="GO:0046872">
    <property type="term" value="F:metal ion binding"/>
    <property type="evidence" value="ECO:0007669"/>
    <property type="project" value="UniProtKB-KW"/>
</dbReference>
<protein>
    <submittedName>
        <fullName evidence="8">Polyprenyl synthetase family protein</fullName>
    </submittedName>
</protein>
<dbReference type="CDD" id="cd00685">
    <property type="entry name" value="Trans_IPPS_HT"/>
    <property type="match status" value="1"/>
</dbReference>
<evidence type="ECO:0000256" key="2">
    <source>
        <dbReference type="ARBA" id="ARBA00006706"/>
    </source>
</evidence>
<dbReference type="KEGG" id="sace:GIY23_13775"/>
<comment type="similarity">
    <text evidence="2 6">Belongs to the FPP/GGPP synthase family.</text>
</comment>
<dbReference type="Gene3D" id="1.10.600.10">
    <property type="entry name" value="Farnesyl Diphosphate Synthase"/>
    <property type="match status" value="1"/>
</dbReference>
<evidence type="ECO:0000256" key="6">
    <source>
        <dbReference type="RuleBase" id="RU004466"/>
    </source>
</evidence>
<dbReference type="GO" id="GO:0004659">
    <property type="term" value="F:prenyltransferase activity"/>
    <property type="evidence" value="ECO:0007669"/>
    <property type="project" value="InterPro"/>
</dbReference>
<evidence type="ECO:0000256" key="4">
    <source>
        <dbReference type="ARBA" id="ARBA00022723"/>
    </source>
</evidence>
<dbReference type="EMBL" id="CP045929">
    <property type="protein sequence ID" value="QGK70450.1"/>
    <property type="molecule type" value="Genomic_DNA"/>
</dbReference>
<evidence type="ECO:0000256" key="3">
    <source>
        <dbReference type="ARBA" id="ARBA00022679"/>
    </source>
</evidence>
<dbReference type="PANTHER" id="PTHR12001:SF85">
    <property type="entry name" value="SHORT CHAIN ISOPRENYL DIPHOSPHATE SYNTHASE"/>
    <property type="match status" value="1"/>
</dbReference>
<dbReference type="Pfam" id="PF00348">
    <property type="entry name" value="polyprenyl_synt"/>
    <property type="match status" value="1"/>
</dbReference>
<dbReference type="SFLD" id="SFLDS00005">
    <property type="entry name" value="Isoprenoid_Synthase_Type_I"/>
    <property type="match status" value="1"/>
</dbReference>
<keyword evidence="3 6" id="KW-0808">Transferase</keyword>
<proteinExistence type="inferred from homology"/>
<feature type="region of interest" description="Disordered" evidence="7">
    <location>
        <begin position="1"/>
        <end position="27"/>
    </location>
</feature>
<evidence type="ECO:0000313" key="9">
    <source>
        <dbReference type="Proteomes" id="UP000371041"/>
    </source>
</evidence>
<dbReference type="InterPro" id="IPR000092">
    <property type="entry name" value="Polyprenyl_synt"/>
</dbReference>
<dbReference type="Proteomes" id="UP000371041">
    <property type="component" value="Chromosome"/>
</dbReference>
<name>A0A5Q3Q9C6_9PSEU</name>
<evidence type="ECO:0000313" key="8">
    <source>
        <dbReference type="EMBL" id="QGK70450.1"/>
    </source>
</evidence>
<keyword evidence="5" id="KW-0460">Magnesium</keyword>
<dbReference type="InterPro" id="IPR033749">
    <property type="entry name" value="Polyprenyl_synt_CS"/>
</dbReference>
<sequence>MSALVVRAGPEAVPPVPTPQCRNSDAESLCDGADRQRDIGFRLAHQASPLPSVERRRPLRPGPGRVEPFLHWSYGAVRVGSVPTREGRMSNVAASGSAERLRPVRVDDAFREQVHRAIVTFLAEREGELRAAAPDAAELIELAVDFVQGGKKLRSTFAYLGWLTRRPDSLPALRAAASLELLHAFALMQDDVMDRSTTRRGRPCLHETVQHRHHGIDQRFGESAATVLGDLCLIWSEQMLRTSGLDEAALRRANDCYDAMRQELAVGQYLDLLYTHRENATRTDALRTALLKSARYTVTRPLQLGARLAGGDDQLHRDLAAYGDAIGQAIQIRDDILGVTGDPVVMGKPTGDDLRAGKRTTVVATALELADPVQERTLRTMLGDRAAAQHSAALVDALLETGAIEHLEQVISEQLTRAEASLQAADITPEVATELRRMARRCADRVS</sequence>
<accession>A0A5Q3Q9C6</accession>
<dbReference type="AlphaFoldDB" id="A0A5Q3Q9C6"/>
<dbReference type="InterPro" id="IPR008949">
    <property type="entry name" value="Isoprenoid_synthase_dom_sf"/>
</dbReference>
<dbReference type="SUPFAM" id="SSF48576">
    <property type="entry name" value="Terpenoid synthases"/>
    <property type="match status" value="1"/>
</dbReference>
<organism evidence="8 9">
    <name type="scientific">Allosaccharopolyspora coralli</name>
    <dbReference type="NCBI Taxonomy" id="2665642"/>
    <lineage>
        <taxon>Bacteria</taxon>
        <taxon>Bacillati</taxon>
        <taxon>Actinomycetota</taxon>
        <taxon>Actinomycetes</taxon>
        <taxon>Pseudonocardiales</taxon>
        <taxon>Pseudonocardiaceae</taxon>
        <taxon>Allosaccharopolyspora</taxon>
    </lineage>
</organism>
<gene>
    <name evidence="8" type="ORF">GIY23_13775</name>
</gene>
<keyword evidence="9" id="KW-1185">Reference proteome</keyword>
<dbReference type="PANTHER" id="PTHR12001">
    <property type="entry name" value="GERANYLGERANYL PYROPHOSPHATE SYNTHASE"/>
    <property type="match status" value="1"/>
</dbReference>